<proteinExistence type="predicted"/>
<protein>
    <submittedName>
        <fullName evidence="1">Uncharacterized protein</fullName>
    </submittedName>
</protein>
<sequence length="90" mass="10235">MKPFRQLKGEHRLVWLTFDVSKSAALGPWRNKDGRFGWAFLLAITPPLPLFYSSPFLSTSPTLPTLCAIYRDRSKADTNLTPPFHQVTKS</sequence>
<keyword evidence="2" id="KW-1185">Reference proteome</keyword>
<dbReference type="EMBL" id="LN679115">
    <property type="protein sequence ID" value="CEL54362.1"/>
    <property type="molecule type" value="Genomic_DNA"/>
</dbReference>
<evidence type="ECO:0000313" key="2">
    <source>
        <dbReference type="Proteomes" id="UP000059188"/>
    </source>
</evidence>
<dbReference type="AlphaFoldDB" id="A0A0B7FDR1"/>
<evidence type="ECO:0000313" key="1">
    <source>
        <dbReference type="EMBL" id="CEL54362.1"/>
    </source>
</evidence>
<dbReference type="Proteomes" id="UP000059188">
    <property type="component" value="Unassembled WGS sequence"/>
</dbReference>
<gene>
    <name evidence="1" type="ORF">RSOLAG1IB_07012</name>
</gene>
<accession>A0A0B7FDR1</accession>
<name>A0A0B7FDR1_THACB</name>
<organism evidence="1 2">
    <name type="scientific">Thanatephorus cucumeris (strain AG1-IB / isolate 7/3/14)</name>
    <name type="common">Lettuce bottom rot fungus</name>
    <name type="synonym">Rhizoctonia solani</name>
    <dbReference type="NCBI Taxonomy" id="1108050"/>
    <lineage>
        <taxon>Eukaryota</taxon>
        <taxon>Fungi</taxon>
        <taxon>Dikarya</taxon>
        <taxon>Basidiomycota</taxon>
        <taxon>Agaricomycotina</taxon>
        <taxon>Agaricomycetes</taxon>
        <taxon>Cantharellales</taxon>
        <taxon>Ceratobasidiaceae</taxon>
        <taxon>Rhizoctonia</taxon>
        <taxon>Rhizoctonia solani AG-1</taxon>
    </lineage>
</organism>
<reference evidence="1 2" key="1">
    <citation type="submission" date="2014-11" db="EMBL/GenBank/DDBJ databases">
        <authorList>
            <person name="Wibberg Daniel"/>
        </authorList>
    </citation>
    <scope>NUCLEOTIDE SEQUENCE [LARGE SCALE GENOMIC DNA]</scope>
    <source>
        <strain evidence="1">Rhizoctonia solani AG1-IB 7/3/14</strain>
    </source>
</reference>